<feature type="region of interest" description="Disordered" evidence="1">
    <location>
        <begin position="349"/>
        <end position="368"/>
    </location>
</feature>
<feature type="region of interest" description="Disordered" evidence="1">
    <location>
        <begin position="231"/>
        <end position="258"/>
    </location>
</feature>
<organism evidence="2 3">
    <name type="scientific">Purpureocillium lilacinum</name>
    <name type="common">Paecilomyces lilacinus</name>
    <dbReference type="NCBI Taxonomy" id="33203"/>
    <lineage>
        <taxon>Eukaryota</taxon>
        <taxon>Fungi</taxon>
        <taxon>Dikarya</taxon>
        <taxon>Ascomycota</taxon>
        <taxon>Pezizomycotina</taxon>
        <taxon>Sordariomycetes</taxon>
        <taxon>Hypocreomycetidae</taxon>
        <taxon>Hypocreales</taxon>
        <taxon>Ophiocordycipitaceae</taxon>
        <taxon>Purpureocillium</taxon>
    </lineage>
</organism>
<feature type="compositionally biased region" description="Basic and acidic residues" evidence="1">
    <location>
        <begin position="189"/>
        <end position="199"/>
    </location>
</feature>
<evidence type="ECO:0000313" key="3">
    <source>
        <dbReference type="Proteomes" id="UP001287286"/>
    </source>
</evidence>
<accession>A0ABR0CBW0</accession>
<proteinExistence type="predicted"/>
<keyword evidence="3" id="KW-1185">Reference proteome</keyword>
<gene>
    <name evidence="2" type="ORF">Purlil1_1976</name>
</gene>
<dbReference type="EMBL" id="JAWRVI010000005">
    <property type="protein sequence ID" value="KAK4093642.1"/>
    <property type="molecule type" value="Genomic_DNA"/>
</dbReference>
<sequence>MKESFGVLIYASKAACVDVYTYVVGPSIPHQSRRFSHATHPPLIPHTTALHAPRRSSSSPIVIVIIIAEQTFVPRNGQNPPSLGALALATRVWWMDGWMPGSPPARPTKDCESTTCMQVDGVSMSQAPGSHAEKLEENNWSDTPGVAWLGGRSAAQRARAGRPGWLMRGCGVGRRAPGTWNKGNGRGGEGGRDPWHRGDSNTPARGLLPSGQHAKHVCSPVCITNERASDEYPKRARHRACPGSAPTTSFLNDDAPPMPNHRAEVHGRGVDKWRQLQKNGDPSESQRAYLRRKAHSTHVLRSTHTLTHTHAWTGVAASQIACDPLAGGACRPSSRFQVGVPIPEAVAEQRRGMGAADAHASSSSSSSLGADLPSCFVGGSLGGMYAGGVCVFSSRRPPPRQLEGGSWGLAGGCNTCKCQAPPRPHGTATPREACSTEVWVLMRSRAGPLELAGVERCGSEFAAGGHPGFSGVRCRLSTTVGPEGGGGFPARAAGIAPNGIRVRARRRVRNPPVRPPASSCLPS</sequence>
<evidence type="ECO:0000256" key="1">
    <source>
        <dbReference type="SAM" id="MobiDB-lite"/>
    </source>
</evidence>
<name>A0ABR0CBW0_PURLI</name>
<protein>
    <submittedName>
        <fullName evidence="2">Uncharacterized protein</fullName>
    </submittedName>
</protein>
<comment type="caution">
    <text evidence="2">The sequence shown here is derived from an EMBL/GenBank/DDBJ whole genome shotgun (WGS) entry which is preliminary data.</text>
</comment>
<evidence type="ECO:0000313" key="2">
    <source>
        <dbReference type="EMBL" id="KAK4093642.1"/>
    </source>
</evidence>
<dbReference type="Proteomes" id="UP001287286">
    <property type="component" value="Unassembled WGS sequence"/>
</dbReference>
<reference evidence="2 3" key="1">
    <citation type="journal article" date="2024" name="Microbiol. Resour. Announc.">
        <title>Genome annotations for the ascomycete fungi Trichoderma harzianum, Trichoderma aggressivum, and Purpureocillium lilacinum.</title>
        <authorList>
            <person name="Beijen E.P.W."/>
            <person name="Ohm R.A."/>
        </authorList>
    </citation>
    <scope>NUCLEOTIDE SEQUENCE [LARGE SCALE GENOMIC DNA]</scope>
    <source>
        <strain evidence="2 3">CBS 150709</strain>
    </source>
</reference>
<feature type="region of interest" description="Disordered" evidence="1">
    <location>
        <begin position="174"/>
        <end position="214"/>
    </location>
</feature>